<dbReference type="GO" id="GO:0005829">
    <property type="term" value="C:cytosol"/>
    <property type="evidence" value="ECO:0007669"/>
    <property type="project" value="TreeGrafter"/>
</dbReference>
<dbReference type="SUPFAM" id="SSF52283">
    <property type="entry name" value="Formate/glycerate dehydrogenase catalytic domain-like"/>
    <property type="match status" value="1"/>
</dbReference>
<dbReference type="PROSITE" id="PS00671">
    <property type="entry name" value="D_2_HYDROXYACID_DH_3"/>
    <property type="match status" value="1"/>
</dbReference>
<reference evidence="4" key="1">
    <citation type="submission" date="2020-05" db="EMBL/GenBank/DDBJ databases">
        <authorList>
            <person name="Chiriac C."/>
            <person name="Salcher M."/>
            <person name="Ghai R."/>
            <person name="Kavagutti S V."/>
        </authorList>
    </citation>
    <scope>NUCLEOTIDE SEQUENCE</scope>
</reference>
<keyword evidence="2" id="KW-0520">NAD</keyword>
<evidence type="ECO:0000313" key="4">
    <source>
        <dbReference type="EMBL" id="CAB5001620.1"/>
    </source>
</evidence>
<dbReference type="Pfam" id="PF02826">
    <property type="entry name" value="2-Hacid_dh_C"/>
    <property type="match status" value="1"/>
</dbReference>
<protein>
    <submittedName>
        <fullName evidence="4">Unannotated protein</fullName>
    </submittedName>
</protein>
<dbReference type="Gene3D" id="3.40.50.720">
    <property type="entry name" value="NAD(P)-binding Rossmann-like Domain"/>
    <property type="match status" value="2"/>
</dbReference>
<evidence type="ECO:0000259" key="3">
    <source>
        <dbReference type="Pfam" id="PF02826"/>
    </source>
</evidence>
<dbReference type="InterPro" id="IPR029753">
    <property type="entry name" value="D-isomer_DH_CS"/>
</dbReference>
<dbReference type="AlphaFoldDB" id="A0A6J7P7V4"/>
<dbReference type="EMBL" id="CAFBOZ010000079">
    <property type="protein sequence ID" value="CAB5001620.1"/>
    <property type="molecule type" value="Genomic_DNA"/>
</dbReference>
<dbReference type="PANTHER" id="PTHR10996:SF178">
    <property type="entry name" value="2-HYDROXYACID DEHYDROGENASE YGL185C-RELATED"/>
    <property type="match status" value="1"/>
</dbReference>
<evidence type="ECO:0000256" key="2">
    <source>
        <dbReference type="ARBA" id="ARBA00023027"/>
    </source>
</evidence>
<dbReference type="InterPro" id="IPR036291">
    <property type="entry name" value="NAD(P)-bd_dom_sf"/>
</dbReference>
<dbReference type="GO" id="GO:0016618">
    <property type="term" value="F:hydroxypyruvate reductase [NAD(P)H] activity"/>
    <property type="evidence" value="ECO:0007669"/>
    <property type="project" value="TreeGrafter"/>
</dbReference>
<keyword evidence="1" id="KW-0560">Oxidoreductase</keyword>
<name>A0A6J7P7V4_9ZZZZ</name>
<gene>
    <name evidence="4" type="ORF">UFOPK3992_00681</name>
</gene>
<dbReference type="PANTHER" id="PTHR10996">
    <property type="entry name" value="2-HYDROXYACID DEHYDROGENASE-RELATED"/>
    <property type="match status" value="1"/>
</dbReference>
<dbReference type="SUPFAM" id="SSF51735">
    <property type="entry name" value="NAD(P)-binding Rossmann-fold domains"/>
    <property type="match status" value="1"/>
</dbReference>
<dbReference type="GO" id="GO:0030267">
    <property type="term" value="F:glyoxylate reductase (NADPH) activity"/>
    <property type="evidence" value="ECO:0007669"/>
    <property type="project" value="TreeGrafter"/>
</dbReference>
<organism evidence="4">
    <name type="scientific">freshwater metagenome</name>
    <dbReference type="NCBI Taxonomy" id="449393"/>
    <lineage>
        <taxon>unclassified sequences</taxon>
        <taxon>metagenomes</taxon>
        <taxon>ecological metagenomes</taxon>
    </lineage>
</organism>
<dbReference type="InterPro" id="IPR006140">
    <property type="entry name" value="D-isomer_DH_NAD-bd"/>
</dbReference>
<proteinExistence type="predicted"/>
<sequence length="298" mass="31544">MSPIALIPQRIAPVSTQANVVVYDEVIADELLESARFFVPTYLGPVENLMLMSRMPNLEVCQLLTAGYEGALPHLPPGVTLCNAAGVHDASTAELAVGLILASLRGIDRSARDMAAGAWDHRTLASLADRRVLIIGAGGVGDAIRRRLEPFETTIVMMGRSARDGIAAISELDAHLPWADIVVLAVPLDPTTASLVDAAFLARMPDGALLVNVARGGVVDTAALLAETTSGRILAALDVTDPEPLPADHPLWRSPGVLITPHVGGDSTAFVPRGRRLVERQLENWATGQPLINVIPLP</sequence>
<dbReference type="GO" id="GO:0051287">
    <property type="term" value="F:NAD binding"/>
    <property type="evidence" value="ECO:0007669"/>
    <property type="project" value="InterPro"/>
</dbReference>
<dbReference type="InterPro" id="IPR050223">
    <property type="entry name" value="D-isomer_2-hydroxyacid_DH"/>
</dbReference>
<accession>A0A6J7P7V4</accession>
<evidence type="ECO:0000256" key="1">
    <source>
        <dbReference type="ARBA" id="ARBA00023002"/>
    </source>
</evidence>
<dbReference type="CDD" id="cd12166">
    <property type="entry name" value="2-Hacid_dh_7"/>
    <property type="match status" value="1"/>
</dbReference>
<feature type="domain" description="D-isomer specific 2-hydroxyacid dehydrogenase NAD-binding" evidence="3">
    <location>
        <begin position="97"/>
        <end position="264"/>
    </location>
</feature>